<sequence>MATLVLSAVGTALGGPLGGALGSFAGRMIDGKIIGTPSQKGPRLKELDVTTSSYGTPLPRHYGQVRSAGSVIWATDLKEHKKKSGGGKGKPKVTTYTYSMSFAVALASRPIQGIGRIWADGNLLMGSEGDLKAGGKYRLYTGTEDQRPDRLIASDIGPSAPAFRGIAYIVFESLQLADFGNRIPALTFEIFADESQPRLVDILDMVPDVATGMELDGLLGFTHDAGSQIDVLAIIDEAYPMACDGSTGNLSITAGQPASGMPVTDLPPAVTGTDGEFARMIGTSRSRSAGEKSATVSLRYYDLDRDYQPGLQRSRARPGPGSVDGVEFPASLRASDARLLAEKIATRRESNRDTLSYRVASLSRRYRPGALVRPAGERGVFQVRSWEWRAKGVELELQAISPSLSIGLASPGDPGTANPPVDRQNGPTIIKAFELPWDGIGSGNERLIYAAASSAADGWDGASLYVDRGDGMLIDAGVADRDRATIGTAASTLPPASPHVVDRSSTVIVQLANASDALLPTDVNGLLQGANQARLGSEIIQFTEAKALGGGRWQLSGLLRGRGGTEFAIGLHGIGESFTLLDEQLTPIDIAAIGNATKPSIVALGNADIDPAVAILEDVGASLRPLTPVCAKVAHDQNGALDIQWIRRARGAWLWAEGVDAPLVEPAETYEVRFIDASGDQTIWNVNSAKLTISPAQWASLTMRPGPARFEIRQIGSGAVSLPLSLPIQDILE</sequence>
<dbReference type="Proteomes" id="UP000035287">
    <property type="component" value="Chromosome"/>
</dbReference>
<dbReference type="OrthoDB" id="8445115at2"/>
<dbReference type="STRING" id="1348774.AB433_03665"/>
<accession>A0A0G3XFW8</accession>
<dbReference type="EMBL" id="CP011770">
    <property type="protein sequence ID" value="AKM09278.1"/>
    <property type="molecule type" value="Genomic_DNA"/>
</dbReference>
<organism evidence="3 4">
    <name type="scientific">Croceicoccus naphthovorans</name>
    <dbReference type="NCBI Taxonomy" id="1348774"/>
    <lineage>
        <taxon>Bacteria</taxon>
        <taxon>Pseudomonadati</taxon>
        <taxon>Pseudomonadota</taxon>
        <taxon>Alphaproteobacteria</taxon>
        <taxon>Sphingomonadales</taxon>
        <taxon>Erythrobacteraceae</taxon>
        <taxon>Croceicoccus</taxon>
    </lineage>
</organism>
<protein>
    <submittedName>
        <fullName evidence="3">Uncharacterized protein</fullName>
    </submittedName>
</protein>
<evidence type="ECO:0000259" key="2">
    <source>
        <dbReference type="Pfam" id="PF23666"/>
    </source>
</evidence>
<feature type="domain" description="Tip attachment protein J" evidence="1">
    <location>
        <begin position="228"/>
        <end position="388"/>
    </location>
</feature>
<dbReference type="InterPro" id="IPR032876">
    <property type="entry name" value="J_dom"/>
</dbReference>
<dbReference type="Pfam" id="PF13550">
    <property type="entry name" value="Phage-tail_3"/>
    <property type="match status" value="1"/>
</dbReference>
<reference evidence="3 4" key="1">
    <citation type="submission" date="2015-06" db="EMBL/GenBank/DDBJ databases">
        <authorList>
            <person name="Zeng Y."/>
            <person name="Huang Y."/>
        </authorList>
    </citation>
    <scope>NUCLEOTIDE SEQUENCE [LARGE SCALE GENOMIC DNA]</scope>
    <source>
        <strain evidence="3 4">PQ-2</strain>
    </source>
</reference>
<proteinExistence type="predicted"/>
<dbReference type="KEGG" id="cna:AB433_03665"/>
<evidence type="ECO:0000313" key="4">
    <source>
        <dbReference type="Proteomes" id="UP000035287"/>
    </source>
</evidence>
<dbReference type="PATRIC" id="fig|1348774.3.peg.763"/>
<gene>
    <name evidence="3" type="ORF">AB433_03665</name>
</gene>
<dbReference type="Pfam" id="PF23666">
    <property type="entry name" value="Rcc01698_C"/>
    <property type="match status" value="1"/>
</dbReference>
<dbReference type="AlphaFoldDB" id="A0A0G3XFW8"/>
<dbReference type="InterPro" id="IPR056490">
    <property type="entry name" value="Rcc01698_C"/>
</dbReference>
<name>A0A0G3XFW8_9SPHN</name>
<evidence type="ECO:0000313" key="3">
    <source>
        <dbReference type="EMBL" id="AKM09278.1"/>
    </source>
</evidence>
<keyword evidence="4" id="KW-1185">Reference proteome</keyword>
<dbReference type="RefSeq" id="WP_047819968.1">
    <property type="nucleotide sequence ID" value="NZ_CP011770.1"/>
</dbReference>
<feature type="domain" description="Rcc01698-like C-terminal" evidence="2">
    <location>
        <begin position="484"/>
        <end position="578"/>
    </location>
</feature>
<evidence type="ECO:0000259" key="1">
    <source>
        <dbReference type="Pfam" id="PF13550"/>
    </source>
</evidence>